<evidence type="ECO:0000313" key="3">
    <source>
        <dbReference type="Proteomes" id="UP000276232"/>
    </source>
</evidence>
<keyword evidence="3" id="KW-1185">Reference proteome</keyword>
<name>A0A3N1GAD8_9ACTN</name>
<feature type="transmembrane region" description="Helical" evidence="1">
    <location>
        <begin position="14"/>
        <end position="35"/>
    </location>
</feature>
<keyword evidence="1" id="KW-0812">Transmembrane</keyword>
<organism evidence="2 3">
    <name type="scientific">Pseudokineococcus lusitanus</name>
    <dbReference type="NCBI Taxonomy" id="763993"/>
    <lineage>
        <taxon>Bacteria</taxon>
        <taxon>Bacillati</taxon>
        <taxon>Actinomycetota</taxon>
        <taxon>Actinomycetes</taxon>
        <taxon>Kineosporiales</taxon>
        <taxon>Kineosporiaceae</taxon>
        <taxon>Pseudokineococcus</taxon>
    </lineage>
</organism>
<feature type="transmembrane region" description="Helical" evidence="1">
    <location>
        <begin position="121"/>
        <end position="140"/>
    </location>
</feature>
<keyword evidence="1" id="KW-1133">Transmembrane helix</keyword>
<dbReference type="RefSeq" id="WP_123380797.1">
    <property type="nucleotide sequence ID" value="NZ_RJKN01000007.1"/>
</dbReference>
<accession>A0A3N1GAD8</accession>
<keyword evidence="1" id="KW-0472">Membrane</keyword>
<dbReference type="Proteomes" id="UP000276232">
    <property type="component" value="Unassembled WGS sequence"/>
</dbReference>
<dbReference type="AlphaFoldDB" id="A0A3N1GAD8"/>
<evidence type="ECO:0000313" key="2">
    <source>
        <dbReference type="EMBL" id="ROP27203.1"/>
    </source>
</evidence>
<comment type="caution">
    <text evidence="2">The sequence shown here is derived from an EMBL/GenBank/DDBJ whole genome shotgun (WGS) entry which is preliminary data.</text>
</comment>
<sequence length="150" mass="15710">MALEQSTRPVARRLPGGVAVAVGAASVVVGVLALVTAPGVTRLDQYTYDTTFVTAWWWLAYVLVVPAAVLLWRARAGYAGYVVTGAALVVPHVVVAALVVARYRATGWGDGLEVLAFLHPFGLFVVTAAVLGLTGAVDAARRRRAATRPG</sequence>
<dbReference type="InParanoid" id="A0A3N1GAD8"/>
<protein>
    <submittedName>
        <fullName evidence="2">Uncharacterized protein</fullName>
    </submittedName>
</protein>
<evidence type="ECO:0000256" key="1">
    <source>
        <dbReference type="SAM" id="Phobius"/>
    </source>
</evidence>
<reference evidence="2 3" key="1">
    <citation type="journal article" date="2015" name="Stand. Genomic Sci.">
        <title>Genomic Encyclopedia of Bacterial and Archaeal Type Strains, Phase III: the genomes of soil and plant-associated and newly described type strains.</title>
        <authorList>
            <person name="Whitman W.B."/>
            <person name="Woyke T."/>
            <person name="Klenk H.P."/>
            <person name="Zhou Y."/>
            <person name="Lilburn T.G."/>
            <person name="Beck B.J."/>
            <person name="De Vos P."/>
            <person name="Vandamme P."/>
            <person name="Eisen J.A."/>
            <person name="Garrity G."/>
            <person name="Hugenholtz P."/>
            <person name="Kyrpides N.C."/>
        </authorList>
    </citation>
    <scope>NUCLEOTIDE SEQUENCE [LARGE SCALE GENOMIC DNA]</scope>
    <source>
        <strain evidence="2 3">CECT 7306</strain>
    </source>
</reference>
<feature type="transmembrane region" description="Helical" evidence="1">
    <location>
        <begin position="79"/>
        <end position="101"/>
    </location>
</feature>
<dbReference type="EMBL" id="RJKN01000007">
    <property type="protein sequence ID" value="ROP27203.1"/>
    <property type="molecule type" value="Genomic_DNA"/>
</dbReference>
<feature type="transmembrane region" description="Helical" evidence="1">
    <location>
        <begin position="55"/>
        <end position="72"/>
    </location>
</feature>
<gene>
    <name evidence="2" type="ORF">EDC03_2727</name>
</gene>
<proteinExistence type="predicted"/>